<feature type="transmembrane region" description="Helical" evidence="7">
    <location>
        <begin position="167"/>
        <end position="188"/>
    </location>
</feature>
<protein>
    <submittedName>
        <fullName evidence="8">MFS transporter</fullName>
    </submittedName>
</protein>
<name>A0A4P6JIJ5_KTERU</name>
<sequence>MTCLLLVGWRCHLFKRTLTREQTPVRFSFAALRSRPFTLLWLGGIVSYIGTQIQLIGTAWLVIQSTHSVLLLGVLSLCSALPMIILPPFSGMLAEQVNPIIVLKWARGVQITLPLFIAFLLVSGHLQLWMLCVHASLVGVATAFSLPTNQTLLPSLVPREDVQSATALQATMFASASLVGPALGGLLLQPVGVAGLFLADALSTLAVFLPLFGLHGISALEKEKMQPLISQMIDGLRSILQHRPLPTLLLMAICLSLLQGGSQVLLPMFAQAQFHVGADGYGWLRTASGAGAVLSGLMLGAVGNIRRKASFIVGATLLQASALLFFAHVSFYGLALLLICLAGFLGTVASALVQTQLYLFAPESIRSRTMALYVVALVGFNAIGGMIGGSLAEASSCSQAMTWIVGVLGAGMLLFKLSLSQGETMGRARSSER</sequence>
<dbReference type="InterPro" id="IPR036259">
    <property type="entry name" value="MFS_trans_sf"/>
</dbReference>
<evidence type="ECO:0000256" key="6">
    <source>
        <dbReference type="ARBA" id="ARBA00023136"/>
    </source>
</evidence>
<dbReference type="OrthoDB" id="9775268at2"/>
<feature type="transmembrane region" description="Helical" evidence="7">
    <location>
        <begin position="309"/>
        <end position="329"/>
    </location>
</feature>
<feature type="transmembrane region" description="Helical" evidence="7">
    <location>
        <begin position="282"/>
        <end position="302"/>
    </location>
</feature>
<feature type="transmembrane region" description="Helical" evidence="7">
    <location>
        <begin position="400"/>
        <end position="419"/>
    </location>
</feature>
<feature type="transmembrane region" description="Helical" evidence="7">
    <location>
        <begin position="335"/>
        <end position="359"/>
    </location>
</feature>
<feature type="transmembrane region" description="Helical" evidence="7">
    <location>
        <begin position="194"/>
        <end position="217"/>
    </location>
</feature>
<keyword evidence="6 7" id="KW-0472">Membrane</keyword>
<gene>
    <name evidence="8" type="ORF">EPA93_02350</name>
</gene>
<dbReference type="Pfam" id="PF05977">
    <property type="entry name" value="MFS_3"/>
    <property type="match status" value="1"/>
</dbReference>
<dbReference type="CDD" id="cd06173">
    <property type="entry name" value="MFS_MefA_like"/>
    <property type="match status" value="1"/>
</dbReference>
<dbReference type="PANTHER" id="PTHR23513">
    <property type="entry name" value="INTEGRAL MEMBRANE EFFLUX PROTEIN-RELATED"/>
    <property type="match status" value="1"/>
</dbReference>
<evidence type="ECO:0000256" key="3">
    <source>
        <dbReference type="ARBA" id="ARBA00022475"/>
    </source>
</evidence>
<dbReference type="InterPro" id="IPR010290">
    <property type="entry name" value="TM_effector"/>
</dbReference>
<dbReference type="PANTHER" id="PTHR23513:SF11">
    <property type="entry name" value="STAPHYLOFERRIN A TRANSPORTER"/>
    <property type="match status" value="1"/>
</dbReference>
<dbReference type="EMBL" id="CP035758">
    <property type="protein sequence ID" value="QBD74894.1"/>
    <property type="molecule type" value="Genomic_DNA"/>
</dbReference>
<evidence type="ECO:0000256" key="1">
    <source>
        <dbReference type="ARBA" id="ARBA00004651"/>
    </source>
</evidence>
<keyword evidence="9" id="KW-1185">Reference proteome</keyword>
<feature type="transmembrane region" description="Helical" evidence="7">
    <location>
        <begin position="247"/>
        <end position="270"/>
    </location>
</feature>
<accession>A0A4P6JIJ5</accession>
<feature type="transmembrane region" description="Helical" evidence="7">
    <location>
        <begin position="69"/>
        <end position="89"/>
    </location>
</feature>
<dbReference type="GO" id="GO:0005886">
    <property type="term" value="C:plasma membrane"/>
    <property type="evidence" value="ECO:0007669"/>
    <property type="project" value="UniProtKB-SubCell"/>
</dbReference>
<feature type="transmembrane region" description="Helical" evidence="7">
    <location>
        <begin position="371"/>
        <end position="388"/>
    </location>
</feature>
<reference evidence="8 9" key="1">
    <citation type="submission" date="2019-01" db="EMBL/GenBank/DDBJ databases">
        <title>Ktedonosporobacter rubrisoli SCAWS-G2.</title>
        <authorList>
            <person name="Huang Y."/>
            <person name="Yan B."/>
        </authorList>
    </citation>
    <scope>NUCLEOTIDE SEQUENCE [LARGE SCALE GENOMIC DNA]</scope>
    <source>
        <strain evidence="8 9">SCAWS-G2</strain>
    </source>
</reference>
<evidence type="ECO:0000256" key="7">
    <source>
        <dbReference type="SAM" id="Phobius"/>
    </source>
</evidence>
<organism evidence="8 9">
    <name type="scientific">Ktedonosporobacter rubrisoli</name>
    <dbReference type="NCBI Taxonomy" id="2509675"/>
    <lineage>
        <taxon>Bacteria</taxon>
        <taxon>Bacillati</taxon>
        <taxon>Chloroflexota</taxon>
        <taxon>Ktedonobacteria</taxon>
        <taxon>Ktedonobacterales</taxon>
        <taxon>Ktedonosporobacteraceae</taxon>
        <taxon>Ktedonosporobacter</taxon>
    </lineage>
</organism>
<keyword evidence="2" id="KW-0813">Transport</keyword>
<dbReference type="AlphaFoldDB" id="A0A4P6JIJ5"/>
<feature type="transmembrane region" description="Helical" evidence="7">
    <location>
        <begin position="101"/>
        <end position="122"/>
    </location>
</feature>
<keyword evidence="3" id="KW-1003">Cell membrane</keyword>
<evidence type="ECO:0000313" key="9">
    <source>
        <dbReference type="Proteomes" id="UP000290365"/>
    </source>
</evidence>
<evidence type="ECO:0000313" key="8">
    <source>
        <dbReference type="EMBL" id="QBD74894.1"/>
    </source>
</evidence>
<proteinExistence type="predicted"/>
<evidence type="ECO:0000256" key="2">
    <source>
        <dbReference type="ARBA" id="ARBA00022448"/>
    </source>
</evidence>
<dbReference type="Gene3D" id="1.20.1250.20">
    <property type="entry name" value="MFS general substrate transporter like domains"/>
    <property type="match status" value="1"/>
</dbReference>
<keyword evidence="4 7" id="KW-0812">Transmembrane</keyword>
<evidence type="ECO:0000256" key="5">
    <source>
        <dbReference type="ARBA" id="ARBA00022989"/>
    </source>
</evidence>
<dbReference type="Proteomes" id="UP000290365">
    <property type="component" value="Chromosome"/>
</dbReference>
<evidence type="ECO:0000256" key="4">
    <source>
        <dbReference type="ARBA" id="ARBA00022692"/>
    </source>
</evidence>
<comment type="subcellular location">
    <subcellularLocation>
        <location evidence="1">Cell membrane</location>
        <topology evidence="1">Multi-pass membrane protein</topology>
    </subcellularLocation>
</comment>
<dbReference type="KEGG" id="kbs:EPA93_02350"/>
<feature type="transmembrane region" description="Helical" evidence="7">
    <location>
        <begin position="39"/>
        <end position="63"/>
    </location>
</feature>
<dbReference type="SUPFAM" id="SSF103473">
    <property type="entry name" value="MFS general substrate transporter"/>
    <property type="match status" value="1"/>
</dbReference>
<keyword evidence="5 7" id="KW-1133">Transmembrane helix</keyword>